<dbReference type="PRINTS" id="PR00385">
    <property type="entry name" value="P450"/>
</dbReference>
<evidence type="ECO:0000256" key="8">
    <source>
        <dbReference type="RuleBase" id="RU000461"/>
    </source>
</evidence>
<gene>
    <name evidence="9" type="ORF">NOR_08589</name>
</gene>
<proteinExistence type="inferred from homology"/>
<accession>A0A166W1A4</accession>
<keyword evidence="4 7" id="KW-0479">Metal-binding</keyword>
<dbReference type="GO" id="GO:0020037">
    <property type="term" value="F:heme binding"/>
    <property type="evidence" value="ECO:0007669"/>
    <property type="project" value="InterPro"/>
</dbReference>
<dbReference type="InterPro" id="IPR036396">
    <property type="entry name" value="Cyt_P450_sf"/>
</dbReference>
<dbReference type="Proteomes" id="UP000243498">
    <property type="component" value="Unassembled WGS sequence"/>
</dbReference>
<evidence type="ECO:0000256" key="7">
    <source>
        <dbReference type="PIRSR" id="PIRSR602403-1"/>
    </source>
</evidence>
<evidence type="ECO:0000313" key="9">
    <source>
        <dbReference type="EMBL" id="OAA34247.1"/>
    </source>
</evidence>
<keyword evidence="6 8" id="KW-0503">Monooxygenase</keyword>
<dbReference type="Gene3D" id="1.10.630.10">
    <property type="entry name" value="Cytochrome P450"/>
    <property type="match status" value="1"/>
</dbReference>
<dbReference type="InterPro" id="IPR001128">
    <property type="entry name" value="Cyt_P450"/>
</dbReference>
<comment type="caution">
    <text evidence="9">The sequence shown here is derived from an EMBL/GenBank/DDBJ whole genome shotgun (WGS) entry which is preliminary data.</text>
</comment>
<organism evidence="9 10">
    <name type="scientific">Metarhizium rileyi (strain RCEF 4871)</name>
    <name type="common">Nomuraea rileyi</name>
    <dbReference type="NCBI Taxonomy" id="1649241"/>
    <lineage>
        <taxon>Eukaryota</taxon>
        <taxon>Fungi</taxon>
        <taxon>Dikarya</taxon>
        <taxon>Ascomycota</taxon>
        <taxon>Pezizomycotina</taxon>
        <taxon>Sordariomycetes</taxon>
        <taxon>Hypocreomycetidae</taxon>
        <taxon>Hypocreales</taxon>
        <taxon>Clavicipitaceae</taxon>
        <taxon>Metarhizium</taxon>
    </lineage>
</organism>
<comment type="cofactor">
    <cofactor evidence="1 7">
        <name>heme</name>
        <dbReference type="ChEBI" id="CHEBI:30413"/>
    </cofactor>
</comment>
<reference evidence="9 10" key="1">
    <citation type="journal article" date="2016" name="Genome Biol. Evol.">
        <title>Divergent and convergent evolution of fungal pathogenicity.</title>
        <authorList>
            <person name="Shang Y."/>
            <person name="Xiao G."/>
            <person name="Zheng P."/>
            <person name="Cen K."/>
            <person name="Zhan S."/>
            <person name="Wang C."/>
        </authorList>
    </citation>
    <scope>NUCLEOTIDE SEQUENCE [LARGE SCALE GENOMIC DNA]</scope>
    <source>
        <strain evidence="9 10">RCEF 4871</strain>
    </source>
</reference>
<keyword evidence="5 7" id="KW-0408">Iron</keyword>
<keyword evidence="8" id="KW-0560">Oxidoreductase</keyword>
<dbReference type="SUPFAM" id="SSF48264">
    <property type="entry name" value="Cytochrome P450"/>
    <property type="match status" value="1"/>
</dbReference>
<keyword evidence="10" id="KW-1185">Reference proteome</keyword>
<dbReference type="AlphaFoldDB" id="A0A166W1A4"/>
<dbReference type="InterPro" id="IPR002403">
    <property type="entry name" value="Cyt_P450_E_grp-IV"/>
</dbReference>
<dbReference type="OMA" id="ATINIWT"/>
<dbReference type="GO" id="GO:0004497">
    <property type="term" value="F:monooxygenase activity"/>
    <property type="evidence" value="ECO:0007669"/>
    <property type="project" value="UniProtKB-KW"/>
</dbReference>
<evidence type="ECO:0000256" key="5">
    <source>
        <dbReference type="ARBA" id="ARBA00023004"/>
    </source>
</evidence>
<protein>
    <submittedName>
        <fullName evidence="9">Cytochrome P450</fullName>
    </submittedName>
</protein>
<dbReference type="PROSITE" id="PS00086">
    <property type="entry name" value="CYTOCHROME_P450"/>
    <property type="match status" value="1"/>
</dbReference>
<dbReference type="GO" id="GO:0016705">
    <property type="term" value="F:oxidoreductase activity, acting on paired donors, with incorporation or reduction of molecular oxygen"/>
    <property type="evidence" value="ECO:0007669"/>
    <property type="project" value="InterPro"/>
</dbReference>
<evidence type="ECO:0000256" key="1">
    <source>
        <dbReference type="ARBA" id="ARBA00001971"/>
    </source>
</evidence>
<comment type="similarity">
    <text evidence="2 8">Belongs to the cytochrome P450 family.</text>
</comment>
<dbReference type="PANTHER" id="PTHR24305:SF218">
    <property type="entry name" value="P450, PUTATIVE (EUROFUNG)-RELATED"/>
    <property type="match status" value="1"/>
</dbReference>
<dbReference type="InterPro" id="IPR017972">
    <property type="entry name" value="Cyt_P450_CS"/>
</dbReference>
<dbReference type="STRING" id="1081105.A0A166W1A4"/>
<evidence type="ECO:0000256" key="4">
    <source>
        <dbReference type="ARBA" id="ARBA00022723"/>
    </source>
</evidence>
<evidence type="ECO:0000256" key="3">
    <source>
        <dbReference type="ARBA" id="ARBA00022617"/>
    </source>
</evidence>
<dbReference type="PRINTS" id="PR00465">
    <property type="entry name" value="EP450IV"/>
</dbReference>
<sequence>MELWGGALIICVASLLFSLAKTIHAFFFSPLRNVPGPFLAKITSLFVGFYDLRLQRNRKIYEWHQKYGKIILIAPGQVSVSSLSSTREIYSISGRHPKSTYFDHFSVLGARCIFTTRGCRDHQKMRKRTFQLYQPKSMYRPEIVQPIRELAQEVVQQLCAPANRSDKGEATINIWTQCNRYSFDNSTRLAMGPKHCSNAMMGTSDDSWMLDRWEETELWDNMAANLPLVHLFIKHIYRTVTGDQNFLSNDERLARWTTQQLHLALQETDVIPKHCLLGWLLEAKGEEGKGLSESEVGEEIIDNILAAMATVTLALTFSLWDLACHPALQHALREELRRLPSSSRDGLPTFESIINCEMLDNCIRETSRIHPLSSGHAERLVPVEKPYDGVMLPVGVNISASTLALHHNAEVFDEPFAYKPGRWKQTDPAHRSLMDKHYIPFGYGARFCLGSTFALVQIKTLVAFVILRLHLRQDPASQTSQYSMDQLDTQNALPRGLRCDVAIREI</sequence>
<keyword evidence="3 7" id="KW-0349">Heme</keyword>
<dbReference type="InterPro" id="IPR050121">
    <property type="entry name" value="Cytochrome_P450_monoxygenase"/>
</dbReference>
<dbReference type="PANTHER" id="PTHR24305">
    <property type="entry name" value="CYTOCHROME P450"/>
    <property type="match status" value="1"/>
</dbReference>
<dbReference type="Pfam" id="PF00067">
    <property type="entry name" value="p450"/>
    <property type="match status" value="1"/>
</dbReference>
<dbReference type="OrthoDB" id="1470350at2759"/>
<evidence type="ECO:0000256" key="6">
    <source>
        <dbReference type="ARBA" id="ARBA00023033"/>
    </source>
</evidence>
<name>A0A166W1A4_METRR</name>
<evidence type="ECO:0000313" key="10">
    <source>
        <dbReference type="Proteomes" id="UP000243498"/>
    </source>
</evidence>
<feature type="binding site" description="axial binding residue" evidence="7">
    <location>
        <position position="448"/>
    </location>
    <ligand>
        <name>heme</name>
        <dbReference type="ChEBI" id="CHEBI:30413"/>
    </ligand>
    <ligandPart>
        <name>Fe</name>
        <dbReference type="ChEBI" id="CHEBI:18248"/>
    </ligandPart>
</feature>
<dbReference type="EMBL" id="AZHC01000058">
    <property type="protein sequence ID" value="OAA34247.1"/>
    <property type="molecule type" value="Genomic_DNA"/>
</dbReference>
<evidence type="ECO:0000256" key="2">
    <source>
        <dbReference type="ARBA" id="ARBA00010617"/>
    </source>
</evidence>
<dbReference type="GO" id="GO:0005506">
    <property type="term" value="F:iron ion binding"/>
    <property type="evidence" value="ECO:0007669"/>
    <property type="project" value="InterPro"/>
</dbReference>